<feature type="chain" id="PRO_5032306038" evidence="1">
    <location>
        <begin position="19"/>
        <end position="88"/>
    </location>
</feature>
<gene>
    <name evidence="2" type="ORF">HU200_061305</name>
</gene>
<dbReference type="EMBL" id="JACEFO010002599">
    <property type="protein sequence ID" value="KAF8655167.1"/>
    <property type="molecule type" value="Genomic_DNA"/>
</dbReference>
<evidence type="ECO:0000313" key="3">
    <source>
        <dbReference type="Proteomes" id="UP000636709"/>
    </source>
</evidence>
<dbReference type="OrthoDB" id="666462at2759"/>
<feature type="signal peptide" evidence="1">
    <location>
        <begin position="1"/>
        <end position="18"/>
    </location>
</feature>
<proteinExistence type="predicted"/>
<comment type="caution">
    <text evidence="2">The sequence shown here is derived from an EMBL/GenBank/DDBJ whole genome shotgun (WGS) entry which is preliminary data.</text>
</comment>
<accession>A0A835AHR2</accession>
<sequence>MVSKLAFAALVLLVVVSGELGHAVPLRRGLGLGWMNGLKGGSPGGMQPSDTKLQASAGKKGNIYTNADQAQFVSPVPAFIRPPRIPPS</sequence>
<protein>
    <submittedName>
        <fullName evidence="2">Uncharacterized protein</fullName>
    </submittedName>
</protein>
<dbReference type="Proteomes" id="UP000636709">
    <property type="component" value="Unassembled WGS sequence"/>
</dbReference>
<evidence type="ECO:0000313" key="2">
    <source>
        <dbReference type="EMBL" id="KAF8655167.1"/>
    </source>
</evidence>
<keyword evidence="1" id="KW-0732">Signal</keyword>
<organism evidence="2 3">
    <name type="scientific">Digitaria exilis</name>
    <dbReference type="NCBI Taxonomy" id="1010633"/>
    <lineage>
        <taxon>Eukaryota</taxon>
        <taxon>Viridiplantae</taxon>
        <taxon>Streptophyta</taxon>
        <taxon>Embryophyta</taxon>
        <taxon>Tracheophyta</taxon>
        <taxon>Spermatophyta</taxon>
        <taxon>Magnoliopsida</taxon>
        <taxon>Liliopsida</taxon>
        <taxon>Poales</taxon>
        <taxon>Poaceae</taxon>
        <taxon>PACMAD clade</taxon>
        <taxon>Panicoideae</taxon>
        <taxon>Panicodae</taxon>
        <taxon>Paniceae</taxon>
        <taxon>Anthephorinae</taxon>
        <taxon>Digitaria</taxon>
    </lineage>
</organism>
<keyword evidence="3" id="KW-1185">Reference proteome</keyword>
<reference evidence="2" key="1">
    <citation type="submission" date="2020-07" db="EMBL/GenBank/DDBJ databases">
        <title>Genome sequence and genetic diversity analysis of an under-domesticated orphan crop, white fonio (Digitaria exilis).</title>
        <authorList>
            <person name="Bennetzen J.L."/>
            <person name="Chen S."/>
            <person name="Ma X."/>
            <person name="Wang X."/>
            <person name="Yssel A.E.J."/>
            <person name="Chaluvadi S.R."/>
            <person name="Johnson M."/>
            <person name="Gangashetty P."/>
            <person name="Hamidou F."/>
            <person name="Sanogo M.D."/>
            <person name="Zwaenepoel A."/>
            <person name="Wallace J."/>
            <person name="Van De Peer Y."/>
            <person name="Van Deynze A."/>
        </authorList>
    </citation>
    <scope>NUCLEOTIDE SEQUENCE</scope>
    <source>
        <tissue evidence="2">Leaves</tissue>
    </source>
</reference>
<evidence type="ECO:0000256" key="1">
    <source>
        <dbReference type="SAM" id="SignalP"/>
    </source>
</evidence>
<name>A0A835AHR2_9POAL</name>
<dbReference type="AlphaFoldDB" id="A0A835AHR2"/>